<sequence>MPLLNVGSAYRSVTGSPIRFALRIYVPQQELDAAYAPGIPRAMDPFTAGVHEFSEQLARLADTTQPLLPPAHEPLWTMPFSTAPAGARRVASGRGGDFPIFHPAQRLRRSLRLFTAAEDENSAQLLPLLVPEKQVEAAAKATSREAFLPVYTRESAYVVPLAWFAAFEPEDHVSSHHSGHEVHRLIVPADTAAARVAGAARAVEDAARSVTRMPRSSGAARGPAGEDLSREDPSGENPSGAGPSDEVGDVPEEAQQAAAFAQDLARLGRWLEAFSPASVLSLDYGSVADRLQPDESPRDMSDAVELLRDGDFGSATAALRRIFVRWAPLAHLQQAN</sequence>
<evidence type="ECO:0000313" key="4">
    <source>
        <dbReference type="Proteomes" id="UP000216825"/>
    </source>
</evidence>
<dbReference type="EMBL" id="CP059343">
    <property type="protein sequence ID" value="QMS55849.1"/>
    <property type="molecule type" value="Genomic_DNA"/>
</dbReference>
<evidence type="ECO:0000259" key="2">
    <source>
        <dbReference type="Pfam" id="PF26312"/>
    </source>
</evidence>
<reference evidence="4" key="1">
    <citation type="submission" date="2017-08" db="EMBL/GenBank/DDBJ databases">
        <title>Draft Genome Sequence of Kocuria varians 80.</title>
        <authorList>
            <person name="Minaev M."/>
            <person name="Kurbakov K.A."/>
            <person name="Solodovnikova G.I."/>
            <person name="Kuznetsova O.A."/>
            <person name="Lisitsyn A.B."/>
        </authorList>
    </citation>
    <scope>NUCLEOTIDE SEQUENCE [LARGE SCALE GENOMIC DNA]</scope>
    <source>
        <strain evidence="4">80</strain>
    </source>
</reference>
<protein>
    <recommendedName>
        <fullName evidence="2">DUF8083 domain-containing protein</fullName>
    </recommendedName>
</protein>
<evidence type="ECO:0000313" key="3">
    <source>
        <dbReference type="EMBL" id="QMS55849.1"/>
    </source>
</evidence>
<dbReference type="InterPro" id="IPR058396">
    <property type="entry name" value="DUF8083"/>
</dbReference>
<reference evidence="3 4" key="2">
    <citation type="submission" date="2020-07" db="EMBL/GenBank/DDBJ databases">
        <title>Genome of starter culture bacteria Kocuria salsicia reveals its technological properties and safety for usage in meat industry.</title>
        <authorList>
            <person name="Michael M."/>
            <person name="Konstantin K."/>
            <person name="Evgenii K."/>
            <person name="Galina S."/>
            <person name="Oksana K."/>
            <person name="Andrei L."/>
        </authorList>
    </citation>
    <scope>NUCLEOTIDE SEQUENCE [LARGE SCALE GENOMIC DNA]</scope>
    <source>
        <strain evidence="3 4">80</strain>
    </source>
</reference>
<feature type="region of interest" description="Disordered" evidence="1">
    <location>
        <begin position="206"/>
        <end position="248"/>
    </location>
</feature>
<feature type="domain" description="DUF8083" evidence="2">
    <location>
        <begin position="20"/>
        <end position="209"/>
    </location>
</feature>
<dbReference type="KEGG" id="kvr:CIB50_0000543"/>
<feature type="domain" description="DUF8083" evidence="2">
    <location>
        <begin position="252"/>
        <end position="333"/>
    </location>
</feature>
<name>A0A7D7KZB9_KOCVA</name>
<evidence type="ECO:0000256" key="1">
    <source>
        <dbReference type="SAM" id="MobiDB-lite"/>
    </source>
</evidence>
<dbReference type="Pfam" id="PF26312">
    <property type="entry name" value="DUF8083"/>
    <property type="match status" value="2"/>
</dbReference>
<dbReference type="RefSeq" id="WP_094393190.1">
    <property type="nucleotide sequence ID" value="NZ_CP059343.1"/>
</dbReference>
<dbReference type="Proteomes" id="UP000216825">
    <property type="component" value="Chromosome"/>
</dbReference>
<proteinExistence type="predicted"/>
<gene>
    <name evidence="3" type="ORF">CIB50_0000543</name>
</gene>
<dbReference type="AlphaFoldDB" id="A0A7D7KZB9"/>
<organism evidence="3 4">
    <name type="scientific">Kocuria varians</name>
    <name type="common">Micrococcus varians</name>
    <dbReference type="NCBI Taxonomy" id="1272"/>
    <lineage>
        <taxon>Bacteria</taxon>
        <taxon>Bacillati</taxon>
        <taxon>Actinomycetota</taxon>
        <taxon>Actinomycetes</taxon>
        <taxon>Micrococcales</taxon>
        <taxon>Micrococcaceae</taxon>
        <taxon>Kocuria</taxon>
    </lineage>
</organism>
<accession>A0A7D7KZB9</accession>
<keyword evidence="4" id="KW-1185">Reference proteome</keyword>